<gene>
    <name evidence="2" type="ORF">IPV69_02455</name>
</gene>
<keyword evidence="3" id="KW-1185">Reference proteome</keyword>
<dbReference type="KEGG" id="hbs:IPV69_02455"/>
<dbReference type="InterPro" id="IPR052892">
    <property type="entry name" value="NA-targeting_endonuclease"/>
</dbReference>
<evidence type="ECO:0000259" key="1">
    <source>
        <dbReference type="SMART" id="SM00507"/>
    </source>
</evidence>
<organism evidence="2 3">
    <name type="scientific">Humisphaera borealis</name>
    <dbReference type="NCBI Taxonomy" id="2807512"/>
    <lineage>
        <taxon>Bacteria</taxon>
        <taxon>Pseudomonadati</taxon>
        <taxon>Planctomycetota</taxon>
        <taxon>Phycisphaerae</taxon>
        <taxon>Tepidisphaerales</taxon>
        <taxon>Tepidisphaeraceae</taxon>
        <taxon>Humisphaera</taxon>
    </lineage>
</organism>
<dbReference type="RefSeq" id="WP_206293331.1">
    <property type="nucleotide sequence ID" value="NZ_CP063458.1"/>
</dbReference>
<dbReference type="GO" id="GO:0004519">
    <property type="term" value="F:endonuclease activity"/>
    <property type="evidence" value="ECO:0007669"/>
    <property type="project" value="UniProtKB-KW"/>
</dbReference>
<sequence length="232" mass="26762">MTIEPGQLHSSFGSAPGAASGISPALNANVLVLNRFYQAIRVINVRRAFSMLFRDLAEVIHIETDTAGQHHWQNMDFTEWAELSELKRTFEPDQFDWIHTVRFQIAVPRIIRLLGYDKLPRQDVKFNRRNIYARDSNKCQYCGKKFATTDLSLDHVVPRSQGGKANWENIVCCCVKCNVKKGGRTPTQANMHLITKPIKPKRSPVINIRLADERYKSWKQFLDNAYWTVELK</sequence>
<protein>
    <submittedName>
        <fullName evidence="2">HNH endonuclease</fullName>
    </submittedName>
</protein>
<dbReference type="PANTHER" id="PTHR33877:SF2">
    <property type="entry name" value="OS07G0170200 PROTEIN"/>
    <property type="match status" value="1"/>
</dbReference>
<dbReference type="InterPro" id="IPR003615">
    <property type="entry name" value="HNH_nuc"/>
</dbReference>
<dbReference type="InterPro" id="IPR029471">
    <property type="entry name" value="HNH_5"/>
</dbReference>
<dbReference type="Proteomes" id="UP000593765">
    <property type="component" value="Chromosome"/>
</dbReference>
<dbReference type="Pfam" id="PF14279">
    <property type="entry name" value="HNH_5"/>
    <property type="match status" value="1"/>
</dbReference>
<feature type="domain" description="HNH nuclease" evidence="1">
    <location>
        <begin position="126"/>
        <end position="179"/>
    </location>
</feature>
<dbReference type="AlphaFoldDB" id="A0A7M2WXN2"/>
<keyword evidence="2" id="KW-0540">Nuclease</keyword>
<proteinExistence type="predicted"/>
<name>A0A7M2WXN2_9BACT</name>
<keyword evidence="2" id="KW-0255">Endonuclease</keyword>
<evidence type="ECO:0000313" key="2">
    <source>
        <dbReference type="EMBL" id="QOV90255.1"/>
    </source>
</evidence>
<accession>A0A7M2WXN2</accession>
<evidence type="ECO:0000313" key="3">
    <source>
        <dbReference type="Proteomes" id="UP000593765"/>
    </source>
</evidence>
<dbReference type="Gene3D" id="1.10.30.50">
    <property type="match status" value="1"/>
</dbReference>
<reference evidence="2 3" key="1">
    <citation type="submission" date="2020-10" db="EMBL/GenBank/DDBJ databases">
        <title>Wide distribution of Phycisphaera-like planctomycetes from WD2101 soil group in peatlands and genome analysis of the first cultivated representative.</title>
        <authorList>
            <person name="Dedysh S.N."/>
            <person name="Beletsky A.V."/>
            <person name="Ivanova A."/>
            <person name="Kulichevskaya I.S."/>
            <person name="Suzina N.E."/>
            <person name="Philippov D.A."/>
            <person name="Rakitin A.L."/>
            <person name="Mardanov A.V."/>
            <person name="Ravin N.V."/>
        </authorList>
    </citation>
    <scope>NUCLEOTIDE SEQUENCE [LARGE SCALE GENOMIC DNA]</scope>
    <source>
        <strain evidence="2 3">M1803</strain>
    </source>
</reference>
<keyword evidence="2" id="KW-0378">Hydrolase</keyword>
<dbReference type="CDD" id="cd00085">
    <property type="entry name" value="HNHc"/>
    <property type="match status" value="1"/>
</dbReference>
<dbReference type="SMART" id="SM00507">
    <property type="entry name" value="HNHc"/>
    <property type="match status" value="1"/>
</dbReference>
<dbReference type="PANTHER" id="PTHR33877">
    <property type="entry name" value="SLL1193 PROTEIN"/>
    <property type="match status" value="1"/>
</dbReference>
<dbReference type="EMBL" id="CP063458">
    <property type="protein sequence ID" value="QOV90255.1"/>
    <property type="molecule type" value="Genomic_DNA"/>
</dbReference>